<dbReference type="InterPro" id="IPR036249">
    <property type="entry name" value="Thioredoxin-like_sf"/>
</dbReference>
<feature type="domain" description="Metaxin glutathione S-transferase" evidence="1">
    <location>
        <begin position="557"/>
        <end position="618"/>
    </location>
</feature>
<dbReference type="InterPro" id="IPR012336">
    <property type="entry name" value="Thioredoxin-like_fold"/>
</dbReference>
<reference evidence="3" key="1">
    <citation type="submission" date="2022-08" db="UniProtKB">
        <authorList>
            <consortium name="EnsemblMetazoa"/>
        </authorList>
    </citation>
    <scope>IDENTIFICATION</scope>
</reference>
<dbReference type="CDD" id="cd03079">
    <property type="entry name" value="GST_N_Metaxin2"/>
    <property type="match status" value="1"/>
</dbReference>
<dbReference type="Gene3D" id="1.20.1050.10">
    <property type="match status" value="1"/>
</dbReference>
<evidence type="ECO:0000259" key="1">
    <source>
        <dbReference type="Pfam" id="PF17171"/>
    </source>
</evidence>
<dbReference type="SUPFAM" id="SSF47616">
    <property type="entry name" value="GST C-terminal domain-like"/>
    <property type="match status" value="1"/>
</dbReference>
<name>A0A8W7PFU6_ANOCL</name>
<dbReference type="InterPro" id="IPR033468">
    <property type="entry name" value="Metaxin_GST"/>
</dbReference>
<dbReference type="SUPFAM" id="SSF52833">
    <property type="entry name" value="Thioredoxin-like"/>
    <property type="match status" value="1"/>
</dbReference>
<sequence>MKKAGNDISGLNPSFYLTTDFILHLNELIKHLAVYALDDTVDSRHALDHAGAMWNHTEVVLQELLQRSASDNATHVSLHKALDVIRRERIHFMKRVSDIDATALIERSGKYPAAITHTMQSSVHGLTDVSAKLLRVLAGTSERTGRANPTNATIDLFLDVFNRAIVDTQENFQTQINRALRRVKSRLSSLDATTALGQYLMKLAELYALQKSDINAKLALIGTSVSEKMEAFSTMVDGQLTAGLTGLLTDAATSSGHQFLYLCLKRYVYSYFDEARAVAKLLHCGEPELSTLQYLVTVAGPILERAAISDSSATKMNAICSSTACTDFIMLVDSRIQSYVAFIHSELAELELRVYTCVQAASMDMDAYVTSIRSRFGVSMKDWPRDAVLYQPYEEEQILLAENASCLAVRTYLKMLNLPVALEQRANAEFMSPGGKRTKLPVLRVENFIYAEFDHIVTFLEKNFNKSLSAPLTPEEKDQMRSTNCLVEHLFTTAEQYVSWIDPEVRNTVTKKRNGCVFPFPLNHVQNWRKESAVRRQLRMADYLHEGIDTIMGEVDHLCQDLSSRLGDKRYFFGDSPTELDALVFGHLYSIFTMKLPNNVLALTIHKYSNLNQFCKNIDETYFSVKGK</sequence>
<evidence type="ECO:0000259" key="2">
    <source>
        <dbReference type="Pfam" id="PF17172"/>
    </source>
</evidence>
<dbReference type="GO" id="GO:0007005">
    <property type="term" value="P:mitochondrion organization"/>
    <property type="evidence" value="ECO:0007669"/>
    <property type="project" value="TreeGrafter"/>
</dbReference>
<protein>
    <recommendedName>
        <fullName evidence="4">GST C-terminal domain-containing protein</fullName>
    </recommendedName>
</protein>
<dbReference type="EnsemblMetazoa" id="ACOM030444-RA">
    <property type="protein sequence ID" value="ACOM030444-PA.1"/>
    <property type="gene ID" value="ACOM030444"/>
</dbReference>
<feature type="domain" description="Thioredoxin-like fold" evidence="2">
    <location>
        <begin position="404"/>
        <end position="504"/>
    </location>
</feature>
<organism evidence="3">
    <name type="scientific">Anopheles coluzzii</name>
    <name type="common">African malaria mosquito</name>
    <dbReference type="NCBI Taxonomy" id="1518534"/>
    <lineage>
        <taxon>Eukaryota</taxon>
        <taxon>Metazoa</taxon>
        <taxon>Ecdysozoa</taxon>
        <taxon>Arthropoda</taxon>
        <taxon>Hexapoda</taxon>
        <taxon>Insecta</taxon>
        <taxon>Pterygota</taxon>
        <taxon>Neoptera</taxon>
        <taxon>Endopterygota</taxon>
        <taxon>Diptera</taxon>
        <taxon>Nematocera</taxon>
        <taxon>Culicoidea</taxon>
        <taxon>Culicidae</taxon>
        <taxon>Anophelinae</taxon>
        <taxon>Anopheles</taxon>
    </lineage>
</organism>
<dbReference type="Proteomes" id="UP000075882">
    <property type="component" value="Unassembled WGS sequence"/>
</dbReference>
<dbReference type="InterPro" id="IPR036282">
    <property type="entry name" value="Glutathione-S-Trfase_C_sf"/>
</dbReference>
<dbReference type="AlphaFoldDB" id="A0A8W7PFU6"/>
<dbReference type="VEuPathDB" id="VectorBase:ACON2_038690"/>
<proteinExistence type="predicted"/>
<dbReference type="Pfam" id="PF17172">
    <property type="entry name" value="GST_N_4"/>
    <property type="match status" value="1"/>
</dbReference>
<evidence type="ECO:0000313" key="3">
    <source>
        <dbReference type="EnsemblMetazoa" id="ACOM030444-PA.1"/>
    </source>
</evidence>
<dbReference type="GO" id="GO:0001401">
    <property type="term" value="C:SAM complex"/>
    <property type="evidence" value="ECO:0007669"/>
    <property type="project" value="TreeGrafter"/>
</dbReference>
<dbReference type="PANTHER" id="PTHR12289">
    <property type="entry name" value="METAXIN RELATED"/>
    <property type="match status" value="1"/>
</dbReference>
<evidence type="ECO:0008006" key="4">
    <source>
        <dbReference type="Google" id="ProtNLM"/>
    </source>
</evidence>
<dbReference type="InterPro" id="IPR050931">
    <property type="entry name" value="Mito_Protein_Transport_Metaxin"/>
</dbReference>
<dbReference type="PANTHER" id="PTHR12289:SF38">
    <property type="entry name" value="METAXIN-2"/>
    <property type="match status" value="1"/>
</dbReference>
<dbReference type="Pfam" id="PF17171">
    <property type="entry name" value="GST_C_6"/>
    <property type="match status" value="1"/>
</dbReference>
<accession>A0A8W7PFU6</accession>